<dbReference type="SMR" id="A2F5T1"/>
<reference evidence="2" key="2">
    <citation type="journal article" date="2007" name="Science">
        <title>Draft genome sequence of the sexually transmitted pathogen Trichomonas vaginalis.</title>
        <authorList>
            <person name="Carlton J.M."/>
            <person name="Hirt R.P."/>
            <person name="Silva J.C."/>
            <person name="Delcher A.L."/>
            <person name="Schatz M."/>
            <person name="Zhao Q."/>
            <person name="Wortman J.R."/>
            <person name="Bidwell S.L."/>
            <person name="Alsmark U.C.M."/>
            <person name="Besteiro S."/>
            <person name="Sicheritz-Ponten T."/>
            <person name="Noel C.J."/>
            <person name="Dacks J.B."/>
            <person name="Foster P.G."/>
            <person name="Simillion C."/>
            <person name="Van de Peer Y."/>
            <person name="Miranda-Saavedra D."/>
            <person name="Barton G.J."/>
            <person name="Westrop G.D."/>
            <person name="Mueller S."/>
            <person name="Dessi D."/>
            <person name="Fiori P.L."/>
            <person name="Ren Q."/>
            <person name="Paulsen I."/>
            <person name="Zhang H."/>
            <person name="Bastida-Corcuera F.D."/>
            <person name="Simoes-Barbosa A."/>
            <person name="Brown M.T."/>
            <person name="Hayes R.D."/>
            <person name="Mukherjee M."/>
            <person name="Okumura C.Y."/>
            <person name="Schneider R."/>
            <person name="Smith A.J."/>
            <person name="Vanacova S."/>
            <person name="Villalvazo M."/>
            <person name="Haas B.J."/>
            <person name="Pertea M."/>
            <person name="Feldblyum T.V."/>
            <person name="Utterback T.R."/>
            <person name="Shu C.L."/>
            <person name="Osoegawa K."/>
            <person name="de Jong P.J."/>
            <person name="Hrdy I."/>
            <person name="Horvathova L."/>
            <person name="Zubacova Z."/>
            <person name="Dolezal P."/>
            <person name="Malik S.B."/>
            <person name="Logsdon J.M. Jr."/>
            <person name="Henze K."/>
            <person name="Gupta A."/>
            <person name="Wang C.C."/>
            <person name="Dunne R.L."/>
            <person name="Upcroft J.A."/>
            <person name="Upcroft P."/>
            <person name="White O."/>
            <person name="Salzberg S.L."/>
            <person name="Tang P."/>
            <person name="Chiu C.-H."/>
            <person name="Lee Y.-S."/>
            <person name="Embley T.M."/>
            <person name="Coombs G.H."/>
            <person name="Mottram J.C."/>
            <person name="Tachezy J."/>
            <person name="Fraser-Liggett C.M."/>
            <person name="Johnson P.J."/>
        </authorList>
    </citation>
    <scope>NUCLEOTIDE SEQUENCE [LARGE SCALE GENOMIC DNA]</scope>
    <source>
        <strain evidence="2">G3</strain>
    </source>
</reference>
<dbReference type="VEuPathDB" id="TrichDB:TVAG_472180"/>
<organism evidence="2 3">
    <name type="scientific">Trichomonas vaginalis (strain ATCC PRA-98 / G3)</name>
    <dbReference type="NCBI Taxonomy" id="412133"/>
    <lineage>
        <taxon>Eukaryota</taxon>
        <taxon>Metamonada</taxon>
        <taxon>Parabasalia</taxon>
        <taxon>Trichomonadida</taxon>
        <taxon>Trichomonadidae</taxon>
        <taxon>Trichomonas</taxon>
    </lineage>
</organism>
<keyword evidence="3" id="KW-1185">Reference proteome</keyword>
<dbReference type="InParanoid" id="A2F5T1"/>
<dbReference type="Proteomes" id="UP000001542">
    <property type="component" value="Unassembled WGS sequence"/>
</dbReference>
<dbReference type="RefSeq" id="XP_001312646.1">
    <property type="nucleotide sequence ID" value="XM_001312645.1"/>
</dbReference>
<keyword evidence="1" id="KW-1133">Transmembrane helix</keyword>
<accession>A2F5T1</accession>
<dbReference type="AlphaFoldDB" id="A2F5T1"/>
<reference evidence="2" key="1">
    <citation type="submission" date="2006-10" db="EMBL/GenBank/DDBJ databases">
        <authorList>
            <person name="Amadeo P."/>
            <person name="Zhao Q."/>
            <person name="Wortman J."/>
            <person name="Fraser-Liggett C."/>
            <person name="Carlton J."/>
        </authorList>
    </citation>
    <scope>NUCLEOTIDE SEQUENCE</scope>
    <source>
        <strain evidence="2">G3</strain>
    </source>
</reference>
<evidence type="ECO:0000313" key="3">
    <source>
        <dbReference type="Proteomes" id="UP000001542"/>
    </source>
</evidence>
<dbReference type="SUPFAM" id="SSF51126">
    <property type="entry name" value="Pectin lyase-like"/>
    <property type="match status" value="1"/>
</dbReference>
<dbReference type="VEuPathDB" id="TrichDB:TVAGG3_0871970"/>
<evidence type="ECO:0000256" key="1">
    <source>
        <dbReference type="SAM" id="Phobius"/>
    </source>
</evidence>
<keyword evidence="1" id="KW-0472">Membrane</keyword>
<feature type="transmembrane region" description="Helical" evidence="1">
    <location>
        <begin position="297"/>
        <end position="318"/>
    </location>
</feature>
<proteinExistence type="predicted"/>
<gene>
    <name evidence="2" type="ORF">TVAG_472180</name>
</gene>
<keyword evidence="1" id="KW-0812">Transmembrane</keyword>
<evidence type="ECO:0000313" key="2">
    <source>
        <dbReference type="EMBL" id="EAX99716.1"/>
    </source>
</evidence>
<dbReference type="EMBL" id="DS113627">
    <property type="protein sequence ID" value="EAX99716.1"/>
    <property type="molecule type" value="Genomic_DNA"/>
</dbReference>
<sequence>MTFQSYVQKVGERLLFSFDPVNVSNCQFINLKNNAISGGAIICFAAMRLLNCEFHGCLAKNGGAIAVHSSFFGNYLTFKSCESINNAGTIYHQSKYVNEFNLNATAVISSKSPYFGSIVKRSLGSTIVSSLNISNSQATECVGSFEFENGPTLISFLNIDRSKANAHNGAGCIRSPVALDIKYSIFKYCTHNSYIDNVATALIIYSSSFQSKITDTYFVFCQNQNTNTLTVADGSPVKVQSCYFTGTREEELGKQVLVDVSDTTFGGTFRLPHFSYREIGFQKGIQIDDNIYNSDRIFNSATISLLIGLTIAVSFTFIHMKFHIVFNKLTKLNREML</sequence>
<name>A2F5T1_TRIV3</name>
<evidence type="ECO:0008006" key="4">
    <source>
        <dbReference type="Google" id="ProtNLM"/>
    </source>
</evidence>
<dbReference type="KEGG" id="tva:4757523"/>
<protein>
    <recommendedName>
        <fullName evidence="4">Right handed beta helix domain-containing protein</fullName>
    </recommendedName>
</protein>
<dbReference type="InterPro" id="IPR011050">
    <property type="entry name" value="Pectin_lyase_fold/virulence"/>
</dbReference>